<dbReference type="EC" id="2.6.1.42" evidence="7"/>
<dbReference type="InterPro" id="IPR036038">
    <property type="entry name" value="Aminotransferase-like"/>
</dbReference>
<evidence type="ECO:0000256" key="13">
    <source>
        <dbReference type="ARBA" id="ARBA00049229"/>
    </source>
</evidence>
<dbReference type="PROSITE" id="PS00770">
    <property type="entry name" value="AA_TRANSFER_CLASS_4"/>
    <property type="match status" value="1"/>
</dbReference>
<dbReference type="Gene3D" id="3.20.10.10">
    <property type="entry name" value="D-amino Acid Aminotransferase, subunit A, domain 2"/>
    <property type="match status" value="1"/>
</dbReference>
<dbReference type="PANTHER" id="PTHR42743">
    <property type="entry name" value="AMINO-ACID AMINOTRANSFERASE"/>
    <property type="match status" value="1"/>
</dbReference>
<comment type="pathway">
    <text evidence="4">Amino-acid biosynthesis; L-valine biosynthesis; L-valine from pyruvate: step 4/4.</text>
</comment>
<keyword evidence="10" id="KW-0028">Amino-acid biosynthesis</keyword>
<dbReference type="InterPro" id="IPR018300">
    <property type="entry name" value="Aminotrans_IV_CS"/>
</dbReference>
<comment type="pathway">
    <text evidence="3">Amino-acid biosynthesis; L-isoleucine biosynthesis; L-isoleucine from 2-oxobutanoate: step 4/4.</text>
</comment>
<evidence type="ECO:0000256" key="6">
    <source>
        <dbReference type="ARBA" id="ARBA00009320"/>
    </source>
</evidence>
<evidence type="ECO:0000256" key="10">
    <source>
        <dbReference type="ARBA" id="ARBA00023304"/>
    </source>
</evidence>
<evidence type="ECO:0000256" key="14">
    <source>
        <dbReference type="RuleBase" id="RU004106"/>
    </source>
</evidence>
<comment type="pathway">
    <text evidence="5">Amino-acid biosynthesis; L-leucine biosynthesis; L-leucine from 3-methyl-2-oxobutanoate: step 4/4.</text>
</comment>
<evidence type="ECO:0000256" key="8">
    <source>
        <dbReference type="ARBA" id="ARBA00014472"/>
    </source>
</evidence>
<comment type="catalytic activity">
    <reaction evidence="13">
        <text>L-leucine + 2-oxoglutarate = 4-methyl-2-oxopentanoate + L-glutamate</text>
        <dbReference type="Rhea" id="RHEA:18321"/>
        <dbReference type="ChEBI" id="CHEBI:16810"/>
        <dbReference type="ChEBI" id="CHEBI:17865"/>
        <dbReference type="ChEBI" id="CHEBI:29985"/>
        <dbReference type="ChEBI" id="CHEBI:57427"/>
        <dbReference type="EC" id="2.6.1.42"/>
    </reaction>
</comment>
<dbReference type="EMBL" id="CP143423">
    <property type="protein sequence ID" value="WVX50915.1"/>
    <property type="molecule type" value="Genomic_DNA"/>
</dbReference>
<organism evidence="16 17">
    <name type="scientific">Roseobacter fucihabitans</name>
    <dbReference type="NCBI Taxonomy" id="1537242"/>
    <lineage>
        <taxon>Bacteria</taxon>
        <taxon>Pseudomonadati</taxon>
        <taxon>Pseudomonadota</taxon>
        <taxon>Alphaproteobacteria</taxon>
        <taxon>Rhodobacterales</taxon>
        <taxon>Roseobacteraceae</taxon>
        <taxon>Roseobacter</taxon>
    </lineage>
</organism>
<dbReference type="SUPFAM" id="SSF56752">
    <property type="entry name" value="D-aminoacid aminotransferase-like PLP-dependent enzymes"/>
    <property type="match status" value="1"/>
</dbReference>
<evidence type="ECO:0000256" key="3">
    <source>
        <dbReference type="ARBA" id="ARBA00004824"/>
    </source>
</evidence>
<evidence type="ECO:0000256" key="4">
    <source>
        <dbReference type="ARBA" id="ARBA00004931"/>
    </source>
</evidence>
<evidence type="ECO:0000313" key="17">
    <source>
        <dbReference type="Proteomes" id="UP001318682"/>
    </source>
</evidence>
<evidence type="ECO:0000256" key="9">
    <source>
        <dbReference type="ARBA" id="ARBA00022898"/>
    </source>
</evidence>
<proteinExistence type="inferred from homology"/>
<evidence type="ECO:0000313" key="16">
    <source>
        <dbReference type="EMBL" id="WVX50915.1"/>
    </source>
</evidence>
<evidence type="ECO:0000256" key="5">
    <source>
        <dbReference type="ARBA" id="ARBA00005072"/>
    </source>
</evidence>
<reference evidence="17" key="2">
    <citation type="submission" date="2024-01" db="EMBL/GenBank/DDBJ databases">
        <title>Roseobacter fucihabitans sp. nov., isolated from the brown alga Fucus spiralis.</title>
        <authorList>
            <person name="Hahnke S."/>
            <person name="Berger M."/>
            <person name="Schlingloff A."/>
            <person name="Athale I."/>
            <person name="Neumann-Schaal M."/>
            <person name="Adenaya A."/>
            <person name="Poehlein A."/>
            <person name="Daniel R."/>
            <person name="Pertersen J."/>
            <person name="Brinkhoff T."/>
        </authorList>
    </citation>
    <scope>NUCLEOTIDE SEQUENCE [LARGE SCALE GENOMIC DNA]</scope>
    <source>
        <strain evidence="17">B14</strain>
    </source>
</reference>
<evidence type="ECO:0000256" key="7">
    <source>
        <dbReference type="ARBA" id="ARBA00013053"/>
    </source>
</evidence>
<dbReference type="InterPro" id="IPR001544">
    <property type="entry name" value="Aminotrans_IV"/>
</dbReference>
<dbReference type="Pfam" id="PF01063">
    <property type="entry name" value="Aminotran_4"/>
    <property type="match status" value="1"/>
</dbReference>
<comment type="similarity">
    <text evidence="6 14">Belongs to the class-IV pyridoxal-phosphate-dependent aminotransferase family.</text>
</comment>
<comment type="function">
    <text evidence="2">Acts on leucine, isoleucine and valine.</text>
</comment>
<accession>A0ABZ2BXV7</accession>
<dbReference type="PANTHER" id="PTHR42743:SF11">
    <property type="entry name" value="AMINODEOXYCHORISMATE LYASE"/>
    <property type="match status" value="1"/>
</dbReference>
<dbReference type="InterPro" id="IPR043131">
    <property type="entry name" value="BCAT-like_N"/>
</dbReference>
<dbReference type="Gene3D" id="3.30.470.10">
    <property type="match status" value="1"/>
</dbReference>
<evidence type="ECO:0000256" key="11">
    <source>
        <dbReference type="ARBA" id="ARBA00048212"/>
    </source>
</evidence>
<comment type="cofactor">
    <cofactor evidence="1 15">
        <name>pyridoxal 5'-phosphate</name>
        <dbReference type="ChEBI" id="CHEBI:597326"/>
    </cofactor>
</comment>
<sequence>MTSQAPLEVFETLRFERNTGHVRLELHLARLTRSRRFFNLRLCENHLRQVLKDAAPDHAVRVRISVTENQAIPKIAYFDLPGDKDLWRVAIHKDRVDETEIWRAHKTNRREVPDVARVSLPAGIDEWIFLNTKREVCEGTITNVFLRMSGQMFTPPLAAGALPGILRQSLITSGQAQERRICEPDLKASQNALLIGNSLRGLIPVTRVDM</sequence>
<gene>
    <name evidence="16" type="ORF">ROLI_040150</name>
</gene>
<comment type="catalytic activity">
    <reaction evidence="12">
        <text>L-isoleucine + 2-oxoglutarate = (S)-3-methyl-2-oxopentanoate + L-glutamate</text>
        <dbReference type="Rhea" id="RHEA:24801"/>
        <dbReference type="ChEBI" id="CHEBI:16810"/>
        <dbReference type="ChEBI" id="CHEBI:29985"/>
        <dbReference type="ChEBI" id="CHEBI:35146"/>
        <dbReference type="ChEBI" id="CHEBI:58045"/>
        <dbReference type="EC" id="2.6.1.42"/>
    </reaction>
</comment>
<dbReference type="Proteomes" id="UP001318682">
    <property type="component" value="Chromosome"/>
</dbReference>
<protein>
    <recommendedName>
        <fullName evidence="8">Probable branched-chain-amino-acid aminotransferase</fullName>
        <ecNumber evidence="7">2.6.1.42</ecNumber>
    </recommendedName>
</protein>
<dbReference type="InterPro" id="IPR050571">
    <property type="entry name" value="Class-IV_PLP-Dep_Aminotrnsfr"/>
</dbReference>
<evidence type="ECO:0000256" key="12">
    <source>
        <dbReference type="ARBA" id="ARBA00048798"/>
    </source>
</evidence>
<evidence type="ECO:0000256" key="2">
    <source>
        <dbReference type="ARBA" id="ARBA00003109"/>
    </source>
</evidence>
<dbReference type="NCBIfam" id="NF005729">
    <property type="entry name" value="PRK07546.1-3"/>
    <property type="match status" value="1"/>
</dbReference>
<name>A0ABZ2BXV7_9RHOB</name>
<keyword evidence="10" id="KW-0100">Branched-chain amino acid biosynthesis</keyword>
<keyword evidence="9 15" id="KW-0663">Pyridoxal phosphate</keyword>
<evidence type="ECO:0000256" key="1">
    <source>
        <dbReference type="ARBA" id="ARBA00001933"/>
    </source>
</evidence>
<dbReference type="RefSeq" id="WP_187429293.1">
    <property type="nucleotide sequence ID" value="NZ_CP143423.1"/>
</dbReference>
<evidence type="ECO:0000256" key="15">
    <source>
        <dbReference type="RuleBase" id="RU004516"/>
    </source>
</evidence>
<dbReference type="InterPro" id="IPR043132">
    <property type="entry name" value="BCAT-like_C"/>
</dbReference>
<reference evidence="16 17" key="1">
    <citation type="submission" date="2015-07" db="EMBL/GenBank/DDBJ databases">
        <authorList>
            <person name="Voget S."/>
            <person name="Dogs M."/>
            <person name="Brinkhoff T.H."/>
            <person name="Daniel R."/>
        </authorList>
    </citation>
    <scope>NUCLEOTIDE SEQUENCE [LARGE SCALE GENOMIC DNA]</scope>
    <source>
        <strain evidence="16 17">B14</strain>
    </source>
</reference>
<keyword evidence="17" id="KW-1185">Reference proteome</keyword>
<comment type="catalytic activity">
    <reaction evidence="11">
        <text>L-valine + 2-oxoglutarate = 3-methyl-2-oxobutanoate + L-glutamate</text>
        <dbReference type="Rhea" id="RHEA:24813"/>
        <dbReference type="ChEBI" id="CHEBI:11851"/>
        <dbReference type="ChEBI" id="CHEBI:16810"/>
        <dbReference type="ChEBI" id="CHEBI:29985"/>
        <dbReference type="ChEBI" id="CHEBI:57762"/>
        <dbReference type="EC" id="2.6.1.42"/>
    </reaction>
</comment>